<reference evidence="3" key="1">
    <citation type="journal article" date="2020" name="mSystems">
        <title>Genome- and Community-Level Interaction Insights into Carbon Utilization and Element Cycling Functions of Hydrothermarchaeota in Hydrothermal Sediment.</title>
        <authorList>
            <person name="Zhou Z."/>
            <person name="Liu Y."/>
            <person name="Xu W."/>
            <person name="Pan J."/>
            <person name="Luo Z.H."/>
            <person name="Li M."/>
        </authorList>
    </citation>
    <scope>NUCLEOTIDE SEQUENCE [LARGE SCALE GENOMIC DNA]</scope>
    <source>
        <strain evidence="3">SpSt-381</strain>
    </source>
</reference>
<accession>A0A832MJ86</accession>
<dbReference type="GO" id="GO:0016702">
    <property type="term" value="F:oxidoreductase activity, acting on single donors with incorporation of molecular oxygen, incorporation of two atoms of oxygen"/>
    <property type="evidence" value="ECO:0007669"/>
    <property type="project" value="UniProtKB-ARBA"/>
</dbReference>
<dbReference type="SUPFAM" id="SSF53213">
    <property type="entry name" value="LigB-like"/>
    <property type="match status" value="1"/>
</dbReference>
<dbReference type="AlphaFoldDB" id="A0A832MJ86"/>
<dbReference type="EMBL" id="DSQF01000008">
    <property type="protein sequence ID" value="HGZ42650.1"/>
    <property type="molecule type" value="Genomic_DNA"/>
</dbReference>
<dbReference type="Pfam" id="PF02900">
    <property type="entry name" value="LigB"/>
    <property type="match status" value="1"/>
</dbReference>
<name>A0A832MJ86_UNCEI</name>
<dbReference type="PANTHER" id="PTHR30096">
    <property type="entry name" value="4,5-DOPA DIOXYGENASE EXTRADIOL-LIKE PROTEIN"/>
    <property type="match status" value="1"/>
</dbReference>
<dbReference type="GO" id="GO:0008198">
    <property type="term" value="F:ferrous iron binding"/>
    <property type="evidence" value="ECO:0007669"/>
    <property type="project" value="InterPro"/>
</dbReference>
<proteinExistence type="predicted"/>
<dbReference type="InterPro" id="IPR004183">
    <property type="entry name" value="Xdiol_dOase_suB"/>
</dbReference>
<evidence type="ECO:0000256" key="1">
    <source>
        <dbReference type="ARBA" id="ARBA00023002"/>
    </source>
</evidence>
<dbReference type="PANTHER" id="PTHR30096:SF0">
    <property type="entry name" value="4,5-DOPA DIOXYGENASE EXTRADIOL-LIKE PROTEIN"/>
    <property type="match status" value="1"/>
</dbReference>
<protein>
    <recommendedName>
        <fullName evidence="2">Extradiol ring-cleavage dioxygenase class III enzyme subunit B domain-containing protein</fullName>
    </recommendedName>
</protein>
<feature type="domain" description="Extradiol ring-cleavage dioxygenase class III enzyme subunit B" evidence="2">
    <location>
        <begin position="7"/>
        <end position="241"/>
    </location>
</feature>
<comment type="caution">
    <text evidence="3">The sequence shown here is derived from an EMBL/GenBank/DDBJ whole genome shotgun (WGS) entry which is preliminary data.</text>
</comment>
<gene>
    <name evidence="3" type="ORF">ENR23_04350</name>
</gene>
<evidence type="ECO:0000313" key="3">
    <source>
        <dbReference type="EMBL" id="HGZ42650.1"/>
    </source>
</evidence>
<sequence length="269" mass="29081">MNVTRAWLVPHLPTLVVDQHRGHQTPMLQALAAASERLLAEQPRAIVVLSARWNAPGPFRVDAGRRHRTLTDYPGLGVEVRYDCPGEPALARALVEAGAARRLPVAVAERGVDSGASVPLHFLVPRASVPVVPLSMPERTVAECRAWGAALRHALDGWPERVAFVVGGVLSHNTHAWGLRREVPEAAELDAWALDALGRGAWNDLRETRPQRVLERAQPEAGLLHLEVLRGFLGADRPGTVRCYESGPGVGAALVEFALEEVEDAARGA</sequence>
<dbReference type="Gene3D" id="3.40.830.10">
    <property type="entry name" value="LigB-like"/>
    <property type="match status" value="1"/>
</dbReference>
<organism evidence="3">
    <name type="scientific">Eiseniibacteriota bacterium</name>
    <dbReference type="NCBI Taxonomy" id="2212470"/>
    <lineage>
        <taxon>Bacteria</taxon>
        <taxon>Candidatus Eiseniibacteriota</taxon>
    </lineage>
</organism>
<keyword evidence="1" id="KW-0560">Oxidoreductase</keyword>
<evidence type="ECO:0000259" key="2">
    <source>
        <dbReference type="Pfam" id="PF02900"/>
    </source>
</evidence>